<reference evidence="2 3" key="1">
    <citation type="journal article" date="2015" name="Proc. Natl. Acad. Sci. U.S.A.">
        <title>The resurrection genome of Boea hygrometrica: A blueprint for survival of dehydration.</title>
        <authorList>
            <person name="Xiao L."/>
            <person name="Yang G."/>
            <person name="Zhang L."/>
            <person name="Yang X."/>
            <person name="Zhao S."/>
            <person name="Ji Z."/>
            <person name="Zhou Q."/>
            <person name="Hu M."/>
            <person name="Wang Y."/>
            <person name="Chen M."/>
            <person name="Xu Y."/>
            <person name="Jin H."/>
            <person name="Xiao X."/>
            <person name="Hu G."/>
            <person name="Bao F."/>
            <person name="Hu Y."/>
            <person name="Wan P."/>
            <person name="Li L."/>
            <person name="Deng X."/>
            <person name="Kuang T."/>
            <person name="Xiang C."/>
            <person name="Zhu J.K."/>
            <person name="Oliver M.J."/>
            <person name="He Y."/>
        </authorList>
    </citation>
    <scope>NUCLEOTIDE SEQUENCE [LARGE SCALE GENOMIC DNA]</scope>
    <source>
        <strain evidence="3">cv. XS01</strain>
    </source>
</reference>
<evidence type="ECO:0000256" key="1">
    <source>
        <dbReference type="SAM" id="MobiDB-lite"/>
    </source>
</evidence>
<evidence type="ECO:0000313" key="2">
    <source>
        <dbReference type="EMBL" id="KZV52107.1"/>
    </source>
</evidence>
<name>A0A2Z7D1K3_9LAMI</name>
<organism evidence="2 3">
    <name type="scientific">Dorcoceras hygrometricum</name>
    <dbReference type="NCBI Taxonomy" id="472368"/>
    <lineage>
        <taxon>Eukaryota</taxon>
        <taxon>Viridiplantae</taxon>
        <taxon>Streptophyta</taxon>
        <taxon>Embryophyta</taxon>
        <taxon>Tracheophyta</taxon>
        <taxon>Spermatophyta</taxon>
        <taxon>Magnoliopsida</taxon>
        <taxon>eudicotyledons</taxon>
        <taxon>Gunneridae</taxon>
        <taxon>Pentapetalae</taxon>
        <taxon>asterids</taxon>
        <taxon>lamiids</taxon>
        <taxon>Lamiales</taxon>
        <taxon>Gesneriaceae</taxon>
        <taxon>Didymocarpoideae</taxon>
        <taxon>Trichosporeae</taxon>
        <taxon>Loxocarpinae</taxon>
        <taxon>Dorcoceras</taxon>
    </lineage>
</organism>
<feature type="region of interest" description="Disordered" evidence="1">
    <location>
        <begin position="196"/>
        <end position="247"/>
    </location>
</feature>
<keyword evidence="3" id="KW-1185">Reference proteome</keyword>
<dbReference type="Proteomes" id="UP000250235">
    <property type="component" value="Unassembled WGS sequence"/>
</dbReference>
<sequence>MVSERTSLSTVLFGDEPSGSWWACEYSIQIVDSISIPSSDTVVEAPVVDTETNPTVDLDISQLSQDADLVSPSSYSDSPMHFTTDDIPLGDEPNAVLPPDLTAELHSSVLQWIRFPLSIADNQERDARVQTEIFRKEVKDQKAALSKEFEEHLAVIPNDLLEFRVETQEHYTTLRDNLAELIAFFNMGLDYKKGEVGSSQGQGLQPPPGNRNKPGGRGGSRSEPAKKRGSGSQSSSRQRGFRYWFGG</sequence>
<dbReference type="AlphaFoldDB" id="A0A2Z7D1K3"/>
<accession>A0A2Z7D1K3</accession>
<gene>
    <name evidence="2" type="ORF">F511_23979</name>
</gene>
<dbReference type="EMBL" id="KQ991168">
    <property type="protein sequence ID" value="KZV52107.1"/>
    <property type="molecule type" value="Genomic_DNA"/>
</dbReference>
<proteinExistence type="predicted"/>
<protein>
    <submittedName>
        <fullName evidence="2">Uncharacterized protein</fullName>
    </submittedName>
</protein>
<evidence type="ECO:0000313" key="3">
    <source>
        <dbReference type="Proteomes" id="UP000250235"/>
    </source>
</evidence>